<evidence type="ECO:0000256" key="1">
    <source>
        <dbReference type="SAM" id="MobiDB-lite"/>
    </source>
</evidence>
<sequence length="257" mass="28384">MRLRERITTPARLSQGVDPGRPRRNILGTPQPPPIVPATAEQSQPTVPELVGQSKARGGCQVLAVPQLLKDIPAATPSISQPDLGQWTSLTDTMKLVIWSVIQEATQASDLELTYQLDFSDQASVDMYHLLRLEFERQGQFDADADEIAQTILAIAKISVSGEMTAEQRSKLDLVEQQSKRNLPSKAPEDHMVQPDDVAAAENYVRTRFADSPLRKQIIESINRHRGKEYGRAIIGAILPPIDDDEDEDGDKDAANN</sequence>
<dbReference type="InParanoid" id="A0A2J6SIC1"/>
<protein>
    <submittedName>
        <fullName evidence="2">Uncharacterized protein</fullName>
    </submittedName>
</protein>
<dbReference type="Proteomes" id="UP000235371">
    <property type="component" value="Unassembled WGS sequence"/>
</dbReference>
<feature type="region of interest" description="Disordered" evidence="1">
    <location>
        <begin position="1"/>
        <end position="44"/>
    </location>
</feature>
<evidence type="ECO:0000313" key="3">
    <source>
        <dbReference type="Proteomes" id="UP000235371"/>
    </source>
</evidence>
<evidence type="ECO:0000313" key="2">
    <source>
        <dbReference type="EMBL" id="PMD50507.1"/>
    </source>
</evidence>
<name>A0A2J6SIC1_9HELO</name>
<dbReference type="AlphaFoldDB" id="A0A2J6SIC1"/>
<dbReference type="GeneID" id="36579550"/>
<dbReference type="EMBL" id="KZ613913">
    <property type="protein sequence ID" value="PMD50507.1"/>
    <property type="molecule type" value="Genomic_DNA"/>
</dbReference>
<gene>
    <name evidence="2" type="ORF">K444DRAFT_270339</name>
</gene>
<reference evidence="2 3" key="1">
    <citation type="submission" date="2016-04" db="EMBL/GenBank/DDBJ databases">
        <title>A degradative enzymes factory behind the ericoid mycorrhizal symbiosis.</title>
        <authorList>
            <consortium name="DOE Joint Genome Institute"/>
            <person name="Martino E."/>
            <person name="Morin E."/>
            <person name="Grelet G."/>
            <person name="Kuo A."/>
            <person name="Kohler A."/>
            <person name="Daghino S."/>
            <person name="Barry K."/>
            <person name="Choi C."/>
            <person name="Cichocki N."/>
            <person name="Clum A."/>
            <person name="Copeland A."/>
            <person name="Hainaut M."/>
            <person name="Haridas S."/>
            <person name="Labutti K."/>
            <person name="Lindquist E."/>
            <person name="Lipzen A."/>
            <person name="Khouja H.-R."/>
            <person name="Murat C."/>
            <person name="Ohm R."/>
            <person name="Olson A."/>
            <person name="Spatafora J."/>
            <person name="Veneault-Fourrey C."/>
            <person name="Henrissat B."/>
            <person name="Grigoriev I."/>
            <person name="Martin F."/>
            <person name="Perotto S."/>
        </authorList>
    </citation>
    <scope>NUCLEOTIDE SEQUENCE [LARGE SCALE GENOMIC DNA]</scope>
    <source>
        <strain evidence="2 3">E</strain>
    </source>
</reference>
<keyword evidence="3" id="KW-1185">Reference proteome</keyword>
<organism evidence="2 3">
    <name type="scientific">Hyaloscypha bicolor E</name>
    <dbReference type="NCBI Taxonomy" id="1095630"/>
    <lineage>
        <taxon>Eukaryota</taxon>
        <taxon>Fungi</taxon>
        <taxon>Dikarya</taxon>
        <taxon>Ascomycota</taxon>
        <taxon>Pezizomycotina</taxon>
        <taxon>Leotiomycetes</taxon>
        <taxon>Helotiales</taxon>
        <taxon>Hyaloscyphaceae</taxon>
        <taxon>Hyaloscypha</taxon>
        <taxon>Hyaloscypha bicolor</taxon>
    </lineage>
</organism>
<accession>A0A2J6SIC1</accession>
<proteinExistence type="predicted"/>
<dbReference type="OrthoDB" id="10542242at2759"/>
<dbReference type="RefSeq" id="XP_024727411.1">
    <property type="nucleotide sequence ID" value="XM_024871468.1"/>
</dbReference>